<dbReference type="PANTHER" id="PTHR10000">
    <property type="entry name" value="PHOSPHOSERINE PHOSPHATASE"/>
    <property type="match status" value="1"/>
</dbReference>
<dbReference type="SUPFAM" id="SSF56784">
    <property type="entry name" value="HAD-like"/>
    <property type="match status" value="1"/>
</dbReference>
<dbReference type="SFLD" id="SFLDG01144">
    <property type="entry name" value="C2.B.4:_PGP_Like"/>
    <property type="match status" value="1"/>
</dbReference>
<dbReference type="Gene3D" id="3.30.1240.10">
    <property type="match status" value="1"/>
</dbReference>
<dbReference type="GO" id="GO:0000287">
    <property type="term" value="F:magnesium ion binding"/>
    <property type="evidence" value="ECO:0007669"/>
    <property type="project" value="TreeGrafter"/>
</dbReference>
<dbReference type="NCBIfam" id="TIGR01484">
    <property type="entry name" value="HAD-SF-IIB"/>
    <property type="match status" value="1"/>
</dbReference>
<dbReference type="Pfam" id="PF08282">
    <property type="entry name" value="Hydrolase_3"/>
    <property type="match status" value="1"/>
</dbReference>
<dbReference type="NCBIfam" id="TIGR00099">
    <property type="entry name" value="Cof-subfamily"/>
    <property type="match status" value="1"/>
</dbReference>
<dbReference type="PANTHER" id="PTHR10000:SF8">
    <property type="entry name" value="HAD SUPERFAMILY HYDROLASE-LIKE, TYPE 3"/>
    <property type="match status" value="1"/>
</dbReference>
<organism evidence="1 2">
    <name type="scientific">Alkalibacter rhizosphaerae</name>
    <dbReference type="NCBI Taxonomy" id="2815577"/>
    <lineage>
        <taxon>Bacteria</taxon>
        <taxon>Bacillati</taxon>
        <taxon>Bacillota</taxon>
        <taxon>Clostridia</taxon>
        <taxon>Eubacteriales</taxon>
        <taxon>Eubacteriaceae</taxon>
        <taxon>Alkalibacter</taxon>
    </lineage>
</organism>
<dbReference type="Gene3D" id="3.40.50.1000">
    <property type="entry name" value="HAD superfamily/HAD-like"/>
    <property type="match status" value="1"/>
</dbReference>
<dbReference type="InterPro" id="IPR036412">
    <property type="entry name" value="HAD-like_sf"/>
</dbReference>
<dbReference type="EMBL" id="CP071444">
    <property type="protein sequence ID" value="QSX09234.1"/>
    <property type="molecule type" value="Genomic_DNA"/>
</dbReference>
<dbReference type="InterPro" id="IPR000150">
    <property type="entry name" value="Cof"/>
</dbReference>
<dbReference type="InterPro" id="IPR006379">
    <property type="entry name" value="HAD-SF_hydro_IIB"/>
</dbReference>
<gene>
    <name evidence="1" type="ORF">J0B03_04005</name>
</gene>
<sequence length="270" mass="30074">MIKLIAIDIDGTLVDYNQSEISRPVKFAIRKARDLGIEIVLISGRNYYSMKKFVSELNLHGAALTINGGVVVNTDQEKIMRESIIPSDVVEKMLKILDQDQTPRIVFSGLALYVEPKYAQHETVRYLMKEKDNVLLVEDMFIHAKNNNVNKIMAMTQNEKIAEIIDKIKPISKGILNMERGLDNHVDIYPSSTSKGASLAYVAKQKGIDKHEVMAIGDAETDISMLLEAGVGVAMGNSLSSVCKHADFITKPVWEDGVAHAIETFILKDR</sequence>
<dbReference type="SFLD" id="SFLDS00003">
    <property type="entry name" value="Haloacid_Dehalogenase"/>
    <property type="match status" value="1"/>
</dbReference>
<accession>A0A975AJ11</accession>
<dbReference type="AlphaFoldDB" id="A0A975AJ11"/>
<dbReference type="Proteomes" id="UP000663499">
    <property type="component" value="Chromosome"/>
</dbReference>
<protein>
    <submittedName>
        <fullName evidence="1">HAD family phosphatase</fullName>
    </submittedName>
</protein>
<dbReference type="GO" id="GO:0016791">
    <property type="term" value="F:phosphatase activity"/>
    <property type="evidence" value="ECO:0007669"/>
    <property type="project" value="TreeGrafter"/>
</dbReference>
<keyword evidence="2" id="KW-1185">Reference proteome</keyword>
<dbReference type="SFLD" id="SFLDG01140">
    <property type="entry name" value="C2.B:_Phosphomannomutase_and_P"/>
    <property type="match status" value="1"/>
</dbReference>
<evidence type="ECO:0000313" key="1">
    <source>
        <dbReference type="EMBL" id="QSX09234.1"/>
    </source>
</evidence>
<reference evidence="1" key="1">
    <citation type="submission" date="2021-03" db="EMBL/GenBank/DDBJ databases">
        <title>Alkalibacter marinus sp. nov., isolated from tidal flat sediment.</title>
        <authorList>
            <person name="Namirimu T."/>
            <person name="Yang J.-A."/>
            <person name="Yang S.-H."/>
            <person name="Kim Y.-J."/>
            <person name="Kwon K.K."/>
        </authorList>
    </citation>
    <scope>NUCLEOTIDE SEQUENCE</scope>
    <source>
        <strain evidence="1">ES005</strain>
    </source>
</reference>
<dbReference type="KEGG" id="alka:J0B03_04005"/>
<evidence type="ECO:0000313" key="2">
    <source>
        <dbReference type="Proteomes" id="UP000663499"/>
    </source>
</evidence>
<dbReference type="RefSeq" id="WP_207300573.1">
    <property type="nucleotide sequence ID" value="NZ_CP071444.1"/>
</dbReference>
<dbReference type="GO" id="GO:0005829">
    <property type="term" value="C:cytosol"/>
    <property type="evidence" value="ECO:0007669"/>
    <property type="project" value="TreeGrafter"/>
</dbReference>
<name>A0A975AJ11_9FIRM</name>
<dbReference type="InterPro" id="IPR023214">
    <property type="entry name" value="HAD_sf"/>
</dbReference>
<proteinExistence type="predicted"/>
<dbReference type="CDD" id="cd07516">
    <property type="entry name" value="HAD_Pase"/>
    <property type="match status" value="1"/>
</dbReference>